<keyword evidence="3" id="KW-0813">Transport</keyword>
<evidence type="ECO:0000256" key="1">
    <source>
        <dbReference type="ARBA" id="ARBA00004196"/>
    </source>
</evidence>
<name>A0A2M8RWQ6_9PAST</name>
<dbReference type="Proteomes" id="UP000230282">
    <property type="component" value="Unassembled WGS sequence"/>
</dbReference>
<protein>
    <submittedName>
        <fullName evidence="8">ABC transporter</fullName>
    </submittedName>
</protein>
<reference evidence="8 9" key="1">
    <citation type="submission" date="2017-11" db="EMBL/GenBank/DDBJ databases">
        <title>Reclassification of Bisgaard taxon 5 as Caviibacterium pharyngocola gen. nov., sp. nov.</title>
        <authorList>
            <person name="Christensen H."/>
        </authorList>
    </citation>
    <scope>NUCLEOTIDE SEQUENCE [LARGE SCALE GENOMIC DNA]</scope>
    <source>
        <strain evidence="8 9">7_3</strain>
    </source>
</reference>
<feature type="domain" description="Fe/B12 periplasmic-binding" evidence="7">
    <location>
        <begin position="43"/>
        <end position="304"/>
    </location>
</feature>
<evidence type="ECO:0000313" key="8">
    <source>
        <dbReference type="EMBL" id="PJG83325.1"/>
    </source>
</evidence>
<dbReference type="PANTHER" id="PTHR30532:SF28">
    <property type="entry name" value="PETROBACTIN-BINDING PROTEIN YCLQ"/>
    <property type="match status" value="1"/>
</dbReference>
<comment type="subcellular location">
    <subcellularLocation>
        <location evidence="1">Cell envelope</location>
    </subcellularLocation>
</comment>
<evidence type="ECO:0000313" key="9">
    <source>
        <dbReference type="Proteomes" id="UP000230282"/>
    </source>
</evidence>
<keyword evidence="4" id="KW-0406">Ion transport</keyword>
<dbReference type="RefSeq" id="WP_100296263.1">
    <property type="nucleotide sequence ID" value="NZ_PHGZ01000008.1"/>
</dbReference>
<dbReference type="AlphaFoldDB" id="A0A2M8RWQ6"/>
<dbReference type="InterPro" id="IPR002491">
    <property type="entry name" value="ABC_transptr_periplasmic_BD"/>
</dbReference>
<dbReference type="GO" id="GO:0030288">
    <property type="term" value="C:outer membrane-bounded periplasmic space"/>
    <property type="evidence" value="ECO:0007669"/>
    <property type="project" value="TreeGrafter"/>
</dbReference>
<dbReference type="InterPro" id="IPR051313">
    <property type="entry name" value="Bact_iron-sidero_bind"/>
</dbReference>
<dbReference type="PANTHER" id="PTHR30532">
    <property type="entry name" value="IRON III DICITRATE-BINDING PERIPLASMIC PROTEIN"/>
    <property type="match status" value="1"/>
</dbReference>
<keyword evidence="4" id="KW-0408">Iron</keyword>
<keyword evidence="9" id="KW-1185">Reference proteome</keyword>
<evidence type="ECO:0000256" key="4">
    <source>
        <dbReference type="ARBA" id="ARBA00022496"/>
    </source>
</evidence>
<gene>
    <name evidence="8" type="ORF">CVP04_04170</name>
</gene>
<comment type="caution">
    <text evidence="8">The sequence shown here is derived from an EMBL/GenBank/DDBJ whole genome shotgun (WGS) entry which is preliminary data.</text>
</comment>
<dbReference type="EMBL" id="PHGZ01000008">
    <property type="protein sequence ID" value="PJG83325.1"/>
    <property type="molecule type" value="Genomic_DNA"/>
</dbReference>
<dbReference type="InterPro" id="IPR033870">
    <property type="entry name" value="FatB"/>
</dbReference>
<feature type="signal peptide" evidence="6">
    <location>
        <begin position="1"/>
        <end position="23"/>
    </location>
</feature>
<accession>A0A2M8RWQ6</accession>
<sequence length="304" mass="33449">MKKALSMLGLALIGGFCVASANAADITVENAAGKQVVPQNPQRVVVLDFSAVDTLRALGEKEKIVGVPNSIRVPQYLSEFAAEPYANVGTPPEPAFEKINELHPDLIIATGRQEKVLDRLKEIAPVFFIKIDYDNFYPSFQQNILAMGQIFAKENLAQEQLAQLDQRMTKLAALVKDKTALMTLVNESKMSAFGESSRYGIVYSGFGFTPIDKNIKSSTHGMSIGFEYILEKNPDYLLVVDRTAAITDKADNAKNVLDNAIIQQTDAYKANHIVYLNAANWYLTFGGLESMNTMVDEVQNAVSQ</sequence>
<dbReference type="Pfam" id="PF01497">
    <property type="entry name" value="Peripla_BP_2"/>
    <property type="match status" value="1"/>
</dbReference>
<evidence type="ECO:0000256" key="2">
    <source>
        <dbReference type="ARBA" id="ARBA00008814"/>
    </source>
</evidence>
<dbReference type="CDD" id="cd01140">
    <property type="entry name" value="FatB"/>
    <property type="match status" value="1"/>
</dbReference>
<dbReference type="Gene3D" id="3.40.50.1980">
    <property type="entry name" value="Nitrogenase molybdenum iron protein domain"/>
    <property type="match status" value="2"/>
</dbReference>
<dbReference type="PROSITE" id="PS50983">
    <property type="entry name" value="FE_B12_PBP"/>
    <property type="match status" value="1"/>
</dbReference>
<keyword evidence="4" id="KW-0410">Iron transport</keyword>
<evidence type="ECO:0000256" key="3">
    <source>
        <dbReference type="ARBA" id="ARBA00022448"/>
    </source>
</evidence>
<evidence type="ECO:0000256" key="5">
    <source>
        <dbReference type="ARBA" id="ARBA00022729"/>
    </source>
</evidence>
<keyword evidence="5 6" id="KW-0732">Signal</keyword>
<organism evidence="8 9">
    <name type="scientific">Caviibacterium pharyngocola</name>
    <dbReference type="NCBI Taxonomy" id="28159"/>
    <lineage>
        <taxon>Bacteria</taxon>
        <taxon>Pseudomonadati</taxon>
        <taxon>Pseudomonadota</taxon>
        <taxon>Gammaproteobacteria</taxon>
        <taxon>Pasteurellales</taxon>
        <taxon>Pasteurellaceae</taxon>
        <taxon>Caviibacterium</taxon>
    </lineage>
</organism>
<comment type="similarity">
    <text evidence="2">Belongs to the bacterial solute-binding protein 8 family.</text>
</comment>
<proteinExistence type="inferred from homology"/>
<evidence type="ECO:0000256" key="6">
    <source>
        <dbReference type="SAM" id="SignalP"/>
    </source>
</evidence>
<dbReference type="SUPFAM" id="SSF53807">
    <property type="entry name" value="Helical backbone' metal receptor"/>
    <property type="match status" value="1"/>
</dbReference>
<evidence type="ECO:0000259" key="7">
    <source>
        <dbReference type="PROSITE" id="PS50983"/>
    </source>
</evidence>
<dbReference type="OrthoDB" id="63946at2"/>
<dbReference type="GO" id="GO:1901678">
    <property type="term" value="P:iron coordination entity transport"/>
    <property type="evidence" value="ECO:0007669"/>
    <property type="project" value="UniProtKB-ARBA"/>
</dbReference>
<feature type="chain" id="PRO_5014721479" evidence="6">
    <location>
        <begin position="24"/>
        <end position="304"/>
    </location>
</feature>